<evidence type="ECO:0000313" key="5">
    <source>
        <dbReference type="RefSeq" id="XP_026272336.1"/>
    </source>
</evidence>
<gene>
    <name evidence="5" type="primary">LOC113202363</name>
</gene>
<feature type="region of interest" description="Disordered" evidence="2">
    <location>
        <begin position="491"/>
        <end position="517"/>
    </location>
</feature>
<dbReference type="GO" id="GO:0003676">
    <property type="term" value="F:nucleic acid binding"/>
    <property type="evidence" value="ECO:0007669"/>
    <property type="project" value="InterPro"/>
</dbReference>
<dbReference type="FunFam" id="3.30.420.10:FF:000063">
    <property type="entry name" value="Retrovirus-related Pol polyprotein from transposon 297-like Protein"/>
    <property type="match status" value="1"/>
</dbReference>
<dbReference type="PROSITE" id="PS50994">
    <property type="entry name" value="INTEGRASE"/>
    <property type="match status" value="1"/>
</dbReference>
<feature type="domain" description="Integrase catalytic" evidence="3">
    <location>
        <begin position="185"/>
        <end position="343"/>
    </location>
</feature>
<name>A0A6J1S0K6_FRAOC</name>
<dbReference type="GO" id="GO:0003964">
    <property type="term" value="F:RNA-directed DNA polymerase activity"/>
    <property type="evidence" value="ECO:0007669"/>
    <property type="project" value="UniProtKB-EC"/>
</dbReference>
<dbReference type="InterPro" id="IPR041588">
    <property type="entry name" value="Integrase_H2C2"/>
</dbReference>
<dbReference type="OrthoDB" id="6762401at2759"/>
<dbReference type="InterPro" id="IPR012337">
    <property type="entry name" value="RNaseH-like_sf"/>
</dbReference>
<dbReference type="KEGG" id="foc:113202363"/>
<dbReference type="InterPro" id="IPR050951">
    <property type="entry name" value="Retrovirus_Pol_polyprotein"/>
</dbReference>
<accession>A0A6J1S0K6</accession>
<dbReference type="PANTHER" id="PTHR37984">
    <property type="entry name" value="PROTEIN CBG26694"/>
    <property type="match status" value="1"/>
</dbReference>
<dbReference type="Proteomes" id="UP000504606">
    <property type="component" value="Unplaced"/>
</dbReference>
<dbReference type="Gene3D" id="3.30.420.10">
    <property type="entry name" value="Ribonuclease H-like superfamily/Ribonuclease H"/>
    <property type="match status" value="1"/>
</dbReference>
<dbReference type="RefSeq" id="XP_026272336.1">
    <property type="nucleotide sequence ID" value="XM_026416551.1"/>
</dbReference>
<dbReference type="GO" id="GO:0015074">
    <property type="term" value="P:DNA integration"/>
    <property type="evidence" value="ECO:0007669"/>
    <property type="project" value="InterPro"/>
</dbReference>
<protein>
    <recommendedName>
        <fullName evidence="1">RNA-directed DNA polymerase</fullName>
        <ecNumber evidence="1">2.7.7.49</ecNumber>
    </recommendedName>
</protein>
<dbReference type="PANTHER" id="PTHR37984:SF7">
    <property type="entry name" value="INTEGRASE CATALYTIC DOMAIN-CONTAINING PROTEIN"/>
    <property type="match status" value="1"/>
</dbReference>
<dbReference type="InterPro" id="IPR001584">
    <property type="entry name" value="Integrase_cat-core"/>
</dbReference>
<evidence type="ECO:0000256" key="2">
    <source>
        <dbReference type="SAM" id="MobiDB-lite"/>
    </source>
</evidence>
<dbReference type="AlphaFoldDB" id="A0A6J1S0K6"/>
<reference evidence="5" key="1">
    <citation type="submission" date="2025-08" db="UniProtKB">
        <authorList>
            <consortium name="RefSeq"/>
        </authorList>
    </citation>
    <scope>IDENTIFICATION</scope>
    <source>
        <tissue evidence="5">Whole organism</tissue>
    </source>
</reference>
<evidence type="ECO:0000313" key="4">
    <source>
        <dbReference type="Proteomes" id="UP000504606"/>
    </source>
</evidence>
<keyword evidence="4" id="KW-1185">Reference proteome</keyword>
<evidence type="ECO:0000256" key="1">
    <source>
        <dbReference type="ARBA" id="ARBA00012493"/>
    </source>
</evidence>
<dbReference type="GeneID" id="113202363"/>
<proteinExistence type="predicted"/>
<dbReference type="InterPro" id="IPR036397">
    <property type="entry name" value="RNaseH_sf"/>
</dbReference>
<dbReference type="SUPFAM" id="SSF53098">
    <property type="entry name" value="Ribonuclease H-like"/>
    <property type="match status" value="1"/>
</dbReference>
<dbReference type="Gene3D" id="1.10.340.70">
    <property type="match status" value="1"/>
</dbReference>
<dbReference type="EC" id="2.7.7.49" evidence="1"/>
<organism evidence="4 5">
    <name type="scientific">Frankliniella occidentalis</name>
    <name type="common">Western flower thrips</name>
    <name type="synonym">Euthrips occidentalis</name>
    <dbReference type="NCBI Taxonomy" id="133901"/>
    <lineage>
        <taxon>Eukaryota</taxon>
        <taxon>Metazoa</taxon>
        <taxon>Ecdysozoa</taxon>
        <taxon>Arthropoda</taxon>
        <taxon>Hexapoda</taxon>
        <taxon>Insecta</taxon>
        <taxon>Pterygota</taxon>
        <taxon>Neoptera</taxon>
        <taxon>Paraneoptera</taxon>
        <taxon>Thysanoptera</taxon>
        <taxon>Terebrantia</taxon>
        <taxon>Thripoidea</taxon>
        <taxon>Thripidae</taxon>
        <taxon>Frankliniella</taxon>
    </lineage>
</organism>
<sequence length="517" mass="59167">MSYNKLKFVTDKLYCFRSLTRLLQLKLLTALSQDFSLLPDNEVLITQVHSVINKVVYNCRDIYLQHTKADATVTKVIQFLHEGWPKNCKGLDSDLKCYFHLRSELFHEDGLLYFKNRLVISSLKNQLLQELHSVHQGVVKCEALARQSVFWPGINKDIQSFVSDCCISSEFAPALRKPPMLPHEIPSLPYEQVATDILDYYGDYYLVVIDTYSKWIHAIKMPNKTAESVIEVLTFLFSIHGIPLVVLADNPFKFYKCASFAKELNFAFVSCSPHYHQSNGLAEKTVSIVKQFLRKCSKDPKATLANCLLQYRVTPISGLDASPAQLLMSRQLRTTLPIVTSRLKPSLVPNVVSKLNQKAQTAKNFYDKTAQAKEKEFSPSDYVFVKNPRTTKWEPGIVIDVCEEPRSYLVKTNSSNNVIRRNCVFLKPRNVNVPSSTPVTCYLQKNQNNVPIPEPQVQNNDLDNNQIVIPLQEVNQNLDRWREQLRERLAQNQQGPQIPNVPRTRTRVVKQPQGLNL</sequence>
<dbReference type="Pfam" id="PF17921">
    <property type="entry name" value="Integrase_H2C2"/>
    <property type="match status" value="1"/>
</dbReference>
<evidence type="ECO:0000259" key="3">
    <source>
        <dbReference type="PROSITE" id="PS50994"/>
    </source>
</evidence>